<reference evidence="16 17" key="1">
    <citation type="submission" date="2022-03" db="EMBL/GenBank/DDBJ databases">
        <title>Pseudonocardia alaer sp. nov., a novel actinomycete isolated from reed forest soil.</title>
        <authorList>
            <person name="Wang L."/>
        </authorList>
    </citation>
    <scope>NUCLEOTIDE SEQUENCE [LARGE SCALE GENOMIC DNA]</scope>
    <source>
        <strain evidence="16 17">Y-16303</strain>
    </source>
</reference>
<keyword evidence="6" id="KW-0321">Glycogen metabolism</keyword>
<dbReference type="EMBL" id="JAKXMK010000007">
    <property type="protein sequence ID" value="MCH6165912.1"/>
    <property type="molecule type" value="Genomic_DNA"/>
</dbReference>
<evidence type="ECO:0000256" key="13">
    <source>
        <dbReference type="ARBA" id="ARBA00031251"/>
    </source>
</evidence>
<organism evidence="16 17">
    <name type="scientific">Pseudonocardia alaniniphila</name>
    <dbReference type="NCBI Taxonomy" id="75291"/>
    <lineage>
        <taxon>Bacteria</taxon>
        <taxon>Bacillati</taxon>
        <taxon>Actinomycetota</taxon>
        <taxon>Actinomycetes</taxon>
        <taxon>Pseudonocardiales</taxon>
        <taxon>Pseudonocardiaceae</taxon>
        <taxon>Pseudonocardia</taxon>
    </lineage>
</organism>
<dbReference type="Proteomes" id="UP001299970">
    <property type="component" value="Unassembled WGS sequence"/>
</dbReference>
<dbReference type="Gene3D" id="3.90.1200.10">
    <property type="match status" value="1"/>
</dbReference>
<evidence type="ECO:0000313" key="17">
    <source>
        <dbReference type="Proteomes" id="UP001299970"/>
    </source>
</evidence>
<comment type="similarity">
    <text evidence="2">Belongs to the aminoglycoside phosphotransferase family.</text>
</comment>
<evidence type="ECO:0000256" key="11">
    <source>
        <dbReference type="ARBA" id="ARBA00023056"/>
    </source>
</evidence>
<evidence type="ECO:0000256" key="1">
    <source>
        <dbReference type="ARBA" id="ARBA00004964"/>
    </source>
</evidence>
<evidence type="ECO:0000256" key="4">
    <source>
        <dbReference type="ARBA" id="ARBA00011962"/>
    </source>
</evidence>
<evidence type="ECO:0000256" key="14">
    <source>
        <dbReference type="ARBA" id="ARBA00049067"/>
    </source>
</evidence>
<evidence type="ECO:0000259" key="15">
    <source>
        <dbReference type="Pfam" id="PF18085"/>
    </source>
</evidence>
<keyword evidence="11" id="KW-0320">Glycogen biosynthesis</keyword>
<comment type="caution">
    <text evidence="16">The sequence shown here is derived from an EMBL/GenBank/DDBJ whole genome shotgun (WGS) entry which is preliminary data.</text>
</comment>
<dbReference type="RefSeq" id="WP_241035934.1">
    <property type="nucleotide sequence ID" value="NZ_BAAAJF010000078.1"/>
</dbReference>
<keyword evidence="17" id="KW-1185">Reference proteome</keyword>
<evidence type="ECO:0000256" key="8">
    <source>
        <dbReference type="ARBA" id="ARBA00022741"/>
    </source>
</evidence>
<comment type="subunit">
    <text evidence="3">Monomer.</text>
</comment>
<dbReference type="InterPro" id="IPR040999">
    <property type="entry name" value="Mak_N_cap"/>
</dbReference>
<evidence type="ECO:0000256" key="7">
    <source>
        <dbReference type="ARBA" id="ARBA00022679"/>
    </source>
</evidence>
<evidence type="ECO:0000256" key="9">
    <source>
        <dbReference type="ARBA" id="ARBA00022777"/>
    </source>
</evidence>
<comment type="pathway">
    <text evidence="1">Glycan biosynthesis; glycogen biosynthesis.</text>
</comment>
<sequence length="472" mass="51809">MSLAEELPSLLPQWLPQQRWFAAKGRPVRQVALTSVTPLLTEDEPLLDLVLLAVAFDDDSRVQHYQLLVARREHLRGELEHACIGQVGNCMAYDGLWDPTVTEWLLEAVRSGLTVGDVRFVPEPGAKIAEGAIGRVMGVEQSNTSVSWGDQSILKLFRRMSPGVNPDLELHRALRSVGSREVAALQGAIEGVLDGRPVTLAMLQDFAANSADGWSMALASVRDLLAEGDLHADEVGGDFAGEASRLGETVAVVHAELRRALGTSERDPRALAAIWHERLSGVVAQVPALEPYVQPIREVYDAVATVEGSIPTQRVHGDLHLGQTLRTPFGWLVIDFEGEPAAPLAERVKPDSALRDIAGMLRSFDYAAFHQLSQWEPAGDLTNPDHDSQMAWRAKEWAERNRSAFCDGYTLRAGSDPRDQAVLLRGYELDKAVYEVLYETRSRPSWAHIPLASIARLTADAMSERGDTRSVG</sequence>
<evidence type="ECO:0000256" key="12">
    <source>
        <dbReference type="ARBA" id="ARBA00023277"/>
    </source>
</evidence>
<evidence type="ECO:0000256" key="10">
    <source>
        <dbReference type="ARBA" id="ARBA00022840"/>
    </source>
</evidence>
<keyword evidence="7" id="KW-0808">Transferase</keyword>
<keyword evidence="8" id="KW-0547">Nucleotide-binding</keyword>
<keyword evidence="10" id="KW-0067">ATP-binding</keyword>
<evidence type="ECO:0000256" key="2">
    <source>
        <dbReference type="ARBA" id="ARBA00006219"/>
    </source>
</evidence>
<gene>
    <name evidence="16" type="ORF">MMF94_09480</name>
</gene>
<keyword evidence="12" id="KW-0119">Carbohydrate metabolism</keyword>
<proteinExistence type="inferred from homology"/>
<keyword evidence="9" id="KW-0418">Kinase</keyword>
<comment type="catalytic activity">
    <reaction evidence="14">
        <text>D-maltose + ATP = alpha-maltose 1-phosphate + ADP + H(+)</text>
        <dbReference type="Rhea" id="RHEA:31915"/>
        <dbReference type="ChEBI" id="CHEBI:15378"/>
        <dbReference type="ChEBI" id="CHEBI:17306"/>
        <dbReference type="ChEBI" id="CHEBI:30616"/>
        <dbReference type="ChEBI" id="CHEBI:63576"/>
        <dbReference type="ChEBI" id="CHEBI:456216"/>
        <dbReference type="EC" id="2.7.1.175"/>
    </reaction>
</comment>
<evidence type="ECO:0000256" key="3">
    <source>
        <dbReference type="ARBA" id="ARBA00011245"/>
    </source>
</evidence>
<dbReference type="EC" id="2.7.1.175" evidence="4"/>
<dbReference type="InterPro" id="IPR011009">
    <property type="entry name" value="Kinase-like_dom_sf"/>
</dbReference>
<evidence type="ECO:0000313" key="16">
    <source>
        <dbReference type="EMBL" id="MCH6165912.1"/>
    </source>
</evidence>
<evidence type="ECO:0000256" key="5">
    <source>
        <dbReference type="ARBA" id="ARBA00013882"/>
    </source>
</evidence>
<evidence type="ECO:0000256" key="6">
    <source>
        <dbReference type="ARBA" id="ARBA00022600"/>
    </source>
</evidence>
<dbReference type="SUPFAM" id="SSF56112">
    <property type="entry name" value="Protein kinase-like (PK-like)"/>
    <property type="match status" value="1"/>
</dbReference>
<dbReference type="Pfam" id="PF18085">
    <property type="entry name" value="Mak_N_cap"/>
    <property type="match status" value="1"/>
</dbReference>
<protein>
    <recommendedName>
        <fullName evidence="5">Maltokinase</fullName>
        <ecNumber evidence="4">2.7.1.175</ecNumber>
    </recommendedName>
    <alternativeName>
        <fullName evidence="13">Maltose-1-phosphate synthase</fullName>
    </alternativeName>
</protein>
<feature type="domain" description="Maltokinase N-terminal cap" evidence="15">
    <location>
        <begin position="14"/>
        <end position="98"/>
    </location>
</feature>
<accession>A0ABS9TBL4</accession>
<name>A0ABS9TBL4_9PSEU</name>